<organism evidence="1 2">
    <name type="scientific">Hyalomma asiaticum</name>
    <name type="common">Tick</name>
    <dbReference type="NCBI Taxonomy" id="266040"/>
    <lineage>
        <taxon>Eukaryota</taxon>
        <taxon>Metazoa</taxon>
        <taxon>Ecdysozoa</taxon>
        <taxon>Arthropoda</taxon>
        <taxon>Chelicerata</taxon>
        <taxon>Arachnida</taxon>
        <taxon>Acari</taxon>
        <taxon>Parasitiformes</taxon>
        <taxon>Ixodida</taxon>
        <taxon>Ixodoidea</taxon>
        <taxon>Ixodidae</taxon>
        <taxon>Hyalomminae</taxon>
        <taxon>Hyalomma</taxon>
    </lineage>
</organism>
<protein>
    <submittedName>
        <fullName evidence="1">Uncharacterized protein</fullName>
    </submittedName>
</protein>
<dbReference type="Proteomes" id="UP000821845">
    <property type="component" value="Chromosome 2"/>
</dbReference>
<gene>
    <name evidence="1" type="ORF">HPB50_015069</name>
</gene>
<name>A0ACB7SWE3_HYAAI</name>
<keyword evidence="2" id="KW-1185">Reference proteome</keyword>
<comment type="caution">
    <text evidence="1">The sequence shown here is derived from an EMBL/GenBank/DDBJ whole genome shotgun (WGS) entry which is preliminary data.</text>
</comment>
<accession>A0ACB7SWE3</accession>
<dbReference type="EMBL" id="CM023482">
    <property type="protein sequence ID" value="KAH6938945.1"/>
    <property type="molecule type" value="Genomic_DNA"/>
</dbReference>
<sequence length="195" mass="20493">MFADGQPADSSAVVHPQRVTAGGRFLSHAVHHAANAQHAAGRRRRRSPELGVELGPSIHVRLPLPGAEPPLLLRLEPNGRLLAPGFVLERRIGYGLSPRYGVRNLTRISNPGCFYTGSLRGGNGSLALSTCNGLVCPFAISRSPLANAPDGDCLCLVYAGMTSPLSCARRAPARSSSREAHVCFVGKSKPAGDGP</sequence>
<evidence type="ECO:0000313" key="2">
    <source>
        <dbReference type="Proteomes" id="UP000821845"/>
    </source>
</evidence>
<proteinExistence type="predicted"/>
<reference evidence="1" key="1">
    <citation type="submission" date="2020-05" db="EMBL/GenBank/DDBJ databases">
        <title>Large-scale comparative analyses of tick genomes elucidate their genetic diversity and vector capacities.</title>
        <authorList>
            <person name="Jia N."/>
            <person name="Wang J."/>
            <person name="Shi W."/>
            <person name="Du L."/>
            <person name="Sun Y."/>
            <person name="Zhan W."/>
            <person name="Jiang J."/>
            <person name="Wang Q."/>
            <person name="Zhang B."/>
            <person name="Ji P."/>
            <person name="Sakyi L.B."/>
            <person name="Cui X."/>
            <person name="Yuan T."/>
            <person name="Jiang B."/>
            <person name="Yang W."/>
            <person name="Lam T.T.-Y."/>
            <person name="Chang Q."/>
            <person name="Ding S."/>
            <person name="Wang X."/>
            <person name="Zhu J."/>
            <person name="Ruan X."/>
            <person name="Zhao L."/>
            <person name="Wei J."/>
            <person name="Que T."/>
            <person name="Du C."/>
            <person name="Cheng J."/>
            <person name="Dai P."/>
            <person name="Han X."/>
            <person name="Huang E."/>
            <person name="Gao Y."/>
            <person name="Liu J."/>
            <person name="Shao H."/>
            <person name="Ye R."/>
            <person name="Li L."/>
            <person name="Wei W."/>
            <person name="Wang X."/>
            <person name="Wang C."/>
            <person name="Yang T."/>
            <person name="Huo Q."/>
            <person name="Li W."/>
            <person name="Guo W."/>
            <person name="Chen H."/>
            <person name="Zhou L."/>
            <person name="Ni X."/>
            <person name="Tian J."/>
            <person name="Zhou Y."/>
            <person name="Sheng Y."/>
            <person name="Liu T."/>
            <person name="Pan Y."/>
            <person name="Xia L."/>
            <person name="Li J."/>
            <person name="Zhao F."/>
            <person name="Cao W."/>
        </authorList>
    </citation>
    <scope>NUCLEOTIDE SEQUENCE</scope>
    <source>
        <strain evidence="1">Hyas-2018</strain>
    </source>
</reference>
<evidence type="ECO:0000313" key="1">
    <source>
        <dbReference type="EMBL" id="KAH6938945.1"/>
    </source>
</evidence>